<organism evidence="2 3">
    <name type="scientific">Sphingobium chlorophenolicum</name>
    <dbReference type="NCBI Taxonomy" id="46429"/>
    <lineage>
        <taxon>Bacteria</taxon>
        <taxon>Pseudomonadati</taxon>
        <taxon>Pseudomonadota</taxon>
        <taxon>Alphaproteobacteria</taxon>
        <taxon>Sphingomonadales</taxon>
        <taxon>Sphingomonadaceae</taxon>
        <taxon>Sphingobium</taxon>
    </lineage>
</organism>
<evidence type="ECO:0000313" key="2">
    <source>
        <dbReference type="EMBL" id="KEQ51024.1"/>
    </source>
</evidence>
<evidence type="ECO:0000256" key="1">
    <source>
        <dbReference type="SAM" id="MobiDB-lite"/>
    </source>
</evidence>
<dbReference type="OrthoDB" id="5739879at2"/>
<sequence length="80" mass="8717">MLGMGEGGCPFEFNTDPATFKVGDSVSYRVTGTLEGMPFAGVLLEVHADHVVLTSDPEDKASRMRATRESRPVVREEDIC</sequence>
<reference evidence="2 3" key="1">
    <citation type="submission" date="2014-02" db="EMBL/GenBank/DDBJ databases">
        <title>Whole genome sequence of Sphingobium chlorophenolicum NBRC 16172.</title>
        <authorList>
            <person name="Gan H.M."/>
            <person name="Gan H.Y."/>
            <person name="Chew T.H."/>
            <person name="Savka M.A."/>
        </authorList>
    </citation>
    <scope>NUCLEOTIDE SEQUENCE [LARGE SCALE GENOMIC DNA]</scope>
    <source>
        <strain evidence="2 3">NBRC 16172</strain>
    </source>
</reference>
<dbReference type="PATRIC" id="fig|46429.4.peg.4462"/>
<dbReference type="AlphaFoldDB" id="A0A081R751"/>
<protein>
    <submittedName>
        <fullName evidence="2">Uncharacterized protein</fullName>
    </submittedName>
</protein>
<accession>A0A081R751</accession>
<dbReference type="Proteomes" id="UP000028411">
    <property type="component" value="Unassembled WGS sequence"/>
</dbReference>
<name>A0A081R751_SPHCR</name>
<proteinExistence type="predicted"/>
<dbReference type="EMBL" id="JFHR01000106">
    <property type="protein sequence ID" value="KEQ51024.1"/>
    <property type="molecule type" value="Genomic_DNA"/>
</dbReference>
<evidence type="ECO:0000313" key="3">
    <source>
        <dbReference type="Proteomes" id="UP000028411"/>
    </source>
</evidence>
<gene>
    <name evidence="2" type="ORF">BV95_04470</name>
</gene>
<dbReference type="RefSeq" id="WP_037457439.1">
    <property type="nucleotide sequence ID" value="NZ_JFHR01000106.1"/>
</dbReference>
<feature type="region of interest" description="Disordered" evidence="1">
    <location>
        <begin position="58"/>
        <end position="80"/>
    </location>
</feature>
<dbReference type="eggNOG" id="ENOG5033201">
    <property type="taxonomic scope" value="Bacteria"/>
</dbReference>
<comment type="caution">
    <text evidence="2">The sequence shown here is derived from an EMBL/GenBank/DDBJ whole genome shotgun (WGS) entry which is preliminary data.</text>
</comment>